<sequence length="134" mass="14823">MSPCPTMCTGAFREGDIMKAKPKHFIPRPEGSGSVGQHPVIVLSCPDSQGYVFVAPMSHCHPQGTPTRSASRYGLPVDPVKGESQVNIGQPKVIHWENLRPNKPHASMGYKEYLALKADIFKCWQQQQQHRSSA</sequence>
<gene>
    <name evidence="2" type="ORF">M413DRAFT_128709</name>
</gene>
<dbReference type="HOGENOM" id="CLU_1927767_0_0_1"/>
<keyword evidence="3" id="KW-1185">Reference proteome</keyword>
<accession>A0A0C2XX10</accession>
<dbReference type="EMBL" id="KN831778">
    <property type="protein sequence ID" value="KIM42173.1"/>
    <property type="molecule type" value="Genomic_DNA"/>
</dbReference>
<proteinExistence type="predicted"/>
<dbReference type="Proteomes" id="UP000053424">
    <property type="component" value="Unassembled WGS sequence"/>
</dbReference>
<evidence type="ECO:0000313" key="3">
    <source>
        <dbReference type="Proteomes" id="UP000053424"/>
    </source>
</evidence>
<reference evidence="2 3" key="1">
    <citation type="submission" date="2014-04" db="EMBL/GenBank/DDBJ databases">
        <authorList>
            <consortium name="DOE Joint Genome Institute"/>
            <person name="Kuo A."/>
            <person name="Gay G."/>
            <person name="Dore J."/>
            <person name="Kohler A."/>
            <person name="Nagy L.G."/>
            <person name="Floudas D."/>
            <person name="Copeland A."/>
            <person name="Barry K.W."/>
            <person name="Cichocki N."/>
            <person name="Veneault-Fourrey C."/>
            <person name="LaButti K."/>
            <person name="Lindquist E.A."/>
            <person name="Lipzen A."/>
            <person name="Lundell T."/>
            <person name="Morin E."/>
            <person name="Murat C."/>
            <person name="Sun H."/>
            <person name="Tunlid A."/>
            <person name="Henrissat B."/>
            <person name="Grigoriev I.V."/>
            <person name="Hibbett D.S."/>
            <person name="Martin F."/>
            <person name="Nordberg H.P."/>
            <person name="Cantor M.N."/>
            <person name="Hua S.X."/>
        </authorList>
    </citation>
    <scope>NUCLEOTIDE SEQUENCE [LARGE SCALE GENOMIC DNA]</scope>
    <source>
        <strain evidence="3">h7</strain>
    </source>
</reference>
<evidence type="ECO:0000313" key="2">
    <source>
        <dbReference type="EMBL" id="KIM42173.1"/>
    </source>
</evidence>
<evidence type="ECO:0000256" key="1">
    <source>
        <dbReference type="SAM" id="MobiDB-lite"/>
    </source>
</evidence>
<protein>
    <submittedName>
        <fullName evidence="2">Uncharacterized protein</fullName>
    </submittedName>
</protein>
<feature type="region of interest" description="Disordered" evidence="1">
    <location>
        <begin position="63"/>
        <end position="84"/>
    </location>
</feature>
<dbReference type="OrthoDB" id="2820008at2759"/>
<dbReference type="AlphaFoldDB" id="A0A0C2XX10"/>
<organism evidence="2 3">
    <name type="scientific">Hebeloma cylindrosporum</name>
    <dbReference type="NCBI Taxonomy" id="76867"/>
    <lineage>
        <taxon>Eukaryota</taxon>
        <taxon>Fungi</taxon>
        <taxon>Dikarya</taxon>
        <taxon>Basidiomycota</taxon>
        <taxon>Agaricomycotina</taxon>
        <taxon>Agaricomycetes</taxon>
        <taxon>Agaricomycetidae</taxon>
        <taxon>Agaricales</taxon>
        <taxon>Agaricineae</taxon>
        <taxon>Hymenogastraceae</taxon>
        <taxon>Hebeloma</taxon>
    </lineage>
</organism>
<name>A0A0C2XX10_HEBCY</name>
<reference evidence="3" key="2">
    <citation type="submission" date="2015-01" db="EMBL/GenBank/DDBJ databases">
        <title>Evolutionary Origins and Diversification of the Mycorrhizal Mutualists.</title>
        <authorList>
            <consortium name="DOE Joint Genome Institute"/>
            <consortium name="Mycorrhizal Genomics Consortium"/>
            <person name="Kohler A."/>
            <person name="Kuo A."/>
            <person name="Nagy L.G."/>
            <person name="Floudas D."/>
            <person name="Copeland A."/>
            <person name="Barry K.W."/>
            <person name="Cichocki N."/>
            <person name="Veneault-Fourrey C."/>
            <person name="LaButti K."/>
            <person name="Lindquist E.A."/>
            <person name="Lipzen A."/>
            <person name="Lundell T."/>
            <person name="Morin E."/>
            <person name="Murat C."/>
            <person name="Riley R."/>
            <person name="Ohm R."/>
            <person name="Sun H."/>
            <person name="Tunlid A."/>
            <person name="Henrissat B."/>
            <person name="Grigoriev I.V."/>
            <person name="Hibbett D.S."/>
            <person name="Martin F."/>
        </authorList>
    </citation>
    <scope>NUCLEOTIDE SEQUENCE [LARGE SCALE GENOMIC DNA]</scope>
    <source>
        <strain evidence="3">h7</strain>
    </source>
</reference>